<dbReference type="Pfam" id="PF00248">
    <property type="entry name" value="Aldo_ket_red"/>
    <property type="match status" value="1"/>
</dbReference>
<dbReference type="FunFam" id="3.20.20.100:FF:000002">
    <property type="entry name" value="2,5-diketo-D-gluconic acid reductase A"/>
    <property type="match status" value="1"/>
</dbReference>
<dbReference type="PATRIC" id="fig|1423808.3.peg.812"/>
<dbReference type="PROSITE" id="PS00063">
    <property type="entry name" value="ALDOKETO_REDUCTASE_3"/>
    <property type="match status" value="1"/>
</dbReference>
<comment type="similarity">
    <text evidence="1">Belongs to the aldo/keto reductase family.</text>
</comment>
<organism evidence="8 9">
    <name type="scientific">Lentilactobacillus sunkii DSM 19904</name>
    <dbReference type="NCBI Taxonomy" id="1423808"/>
    <lineage>
        <taxon>Bacteria</taxon>
        <taxon>Bacillati</taxon>
        <taxon>Bacillota</taxon>
        <taxon>Bacilli</taxon>
        <taxon>Lactobacillales</taxon>
        <taxon>Lactobacillaceae</taxon>
        <taxon>Lentilactobacillus</taxon>
    </lineage>
</organism>
<feature type="active site" description="Proton donor" evidence="4">
    <location>
        <position position="85"/>
    </location>
</feature>
<evidence type="ECO:0000256" key="6">
    <source>
        <dbReference type="PIRSR" id="PIRSR000097-3"/>
    </source>
</evidence>
<evidence type="ECO:0000256" key="4">
    <source>
        <dbReference type="PIRSR" id="PIRSR000097-1"/>
    </source>
</evidence>
<evidence type="ECO:0000259" key="7">
    <source>
        <dbReference type="Pfam" id="PF00248"/>
    </source>
</evidence>
<dbReference type="PANTHER" id="PTHR43827">
    <property type="entry name" value="2,5-DIKETO-D-GLUCONIC ACID REDUCTASE"/>
    <property type="match status" value="1"/>
</dbReference>
<dbReference type="InterPro" id="IPR020471">
    <property type="entry name" value="AKR"/>
</dbReference>
<dbReference type="SUPFAM" id="SSF51430">
    <property type="entry name" value="NAD(P)-linked oxidoreductase"/>
    <property type="match status" value="1"/>
</dbReference>
<name>A0A0R1KWG4_9LACO</name>
<dbReference type="PRINTS" id="PR00069">
    <property type="entry name" value="ALDKETRDTASE"/>
</dbReference>
<dbReference type="PIRSF" id="PIRSF000097">
    <property type="entry name" value="AKR"/>
    <property type="match status" value="1"/>
</dbReference>
<evidence type="ECO:0000256" key="2">
    <source>
        <dbReference type="ARBA" id="ARBA00022857"/>
    </source>
</evidence>
<dbReference type="InterPro" id="IPR018170">
    <property type="entry name" value="Aldo/ket_reductase_CS"/>
</dbReference>
<dbReference type="GO" id="GO:0016616">
    <property type="term" value="F:oxidoreductase activity, acting on the CH-OH group of donors, NAD or NADP as acceptor"/>
    <property type="evidence" value="ECO:0007669"/>
    <property type="project" value="UniProtKB-ARBA"/>
</dbReference>
<gene>
    <name evidence="8" type="ORF">FD17_GL000809</name>
</gene>
<dbReference type="AlphaFoldDB" id="A0A0R1KWG4"/>
<evidence type="ECO:0000256" key="3">
    <source>
        <dbReference type="ARBA" id="ARBA00023002"/>
    </source>
</evidence>
<dbReference type="Gene3D" id="3.20.20.100">
    <property type="entry name" value="NADP-dependent oxidoreductase domain"/>
    <property type="match status" value="1"/>
</dbReference>
<dbReference type="PROSITE" id="PS00062">
    <property type="entry name" value="ALDOKETO_REDUCTASE_2"/>
    <property type="match status" value="1"/>
</dbReference>
<dbReference type="PANTHER" id="PTHR43827:SF3">
    <property type="entry name" value="NADP-DEPENDENT OXIDOREDUCTASE DOMAIN-CONTAINING PROTEIN"/>
    <property type="match status" value="1"/>
</dbReference>
<accession>A0A0R1KWG4</accession>
<dbReference type="InterPro" id="IPR036812">
    <property type="entry name" value="NAD(P)_OxRdtase_dom_sf"/>
</dbReference>
<dbReference type="InterPro" id="IPR023210">
    <property type="entry name" value="NADP_OxRdtase_dom"/>
</dbReference>
<evidence type="ECO:0000256" key="1">
    <source>
        <dbReference type="ARBA" id="ARBA00007905"/>
    </source>
</evidence>
<keyword evidence="9" id="KW-1185">Reference proteome</keyword>
<proteinExistence type="inferred from homology"/>
<feature type="site" description="Lowers pKa of active site Tyr" evidence="6">
    <location>
        <position position="109"/>
    </location>
</feature>
<protein>
    <submittedName>
        <fullName evidence="8">Aldehyde reductase</fullName>
    </submittedName>
</protein>
<keyword evidence="3" id="KW-0560">Oxidoreductase</keyword>
<dbReference type="Proteomes" id="UP000051581">
    <property type="component" value="Unassembled WGS sequence"/>
</dbReference>
<feature type="domain" description="NADP-dependent oxidoreductase" evidence="7">
    <location>
        <begin position="51"/>
        <end position="290"/>
    </location>
</feature>
<dbReference type="CDD" id="cd19071">
    <property type="entry name" value="AKR_AKR1-5-like"/>
    <property type="match status" value="1"/>
</dbReference>
<feature type="binding site" evidence="5">
    <location>
        <position position="142"/>
    </location>
    <ligand>
        <name>substrate</name>
    </ligand>
</feature>
<sequence>MILIDFTGERGQTLTGGYAKINLTNTQGGTNMFQPDKSTYQLADGHKMPMLGFGTYKLDNPELMDTAITTAYESGYRMFDTAQLYRNEKMLGDTIKRVARREDVFIIDKVTEMNQGHDLTINSTDFSLQQLGTDYVDLLLIHWPVAEHFFETWKAMEELKKQGKARSIGVSNFTRSQLELLKTQADEMPVVNQIETHPYLTQQPMIDFDKKMSIVTQAWSPLGRGIVLDNPMLDKMAKHHGKTPAQIVLRWDLQRGISIIPKSKSPERIKENTELDFELNSDEMRMLDVMNKNQRTGNEPELVYELGKQY</sequence>
<evidence type="ECO:0000313" key="8">
    <source>
        <dbReference type="EMBL" id="KRK87749.1"/>
    </source>
</evidence>
<dbReference type="EMBL" id="AZEA01000016">
    <property type="protein sequence ID" value="KRK87749.1"/>
    <property type="molecule type" value="Genomic_DNA"/>
</dbReference>
<evidence type="ECO:0000313" key="9">
    <source>
        <dbReference type="Proteomes" id="UP000051581"/>
    </source>
</evidence>
<comment type="caution">
    <text evidence="8">The sequence shown here is derived from an EMBL/GenBank/DDBJ whole genome shotgun (WGS) entry which is preliminary data.</text>
</comment>
<keyword evidence="2" id="KW-0521">NADP</keyword>
<evidence type="ECO:0000256" key="5">
    <source>
        <dbReference type="PIRSR" id="PIRSR000097-2"/>
    </source>
</evidence>
<reference evidence="8 9" key="1">
    <citation type="journal article" date="2015" name="Genome Announc.">
        <title>Expanding the biotechnology potential of lactobacilli through comparative genomics of 213 strains and associated genera.</title>
        <authorList>
            <person name="Sun Z."/>
            <person name="Harris H.M."/>
            <person name="McCann A."/>
            <person name="Guo C."/>
            <person name="Argimon S."/>
            <person name="Zhang W."/>
            <person name="Yang X."/>
            <person name="Jeffery I.B."/>
            <person name="Cooney J.C."/>
            <person name="Kagawa T.F."/>
            <person name="Liu W."/>
            <person name="Song Y."/>
            <person name="Salvetti E."/>
            <person name="Wrobel A."/>
            <person name="Rasinkangas P."/>
            <person name="Parkhill J."/>
            <person name="Rea M.C."/>
            <person name="O'Sullivan O."/>
            <person name="Ritari J."/>
            <person name="Douillard F.P."/>
            <person name="Paul Ross R."/>
            <person name="Yang R."/>
            <person name="Briner A.E."/>
            <person name="Felis G.E."/>
            <person name="de Vos W.M."/>
            <person name="Barrangou R."/>
            <person name="Klaenhammer T.R."/>
            <person name="Caufield P.W."/>
            <person name="Cui Y."/>
            <person name="Zhang H."/>
            <person name="O'Toole P.W."/>
        </authorList>
    </citation>
    <scope>NUCLEOTIDE SEQUENCE [LARGE SCALE GENOMIC DNA]</scope>
    <source>
        <strain evidence="8 9">DSM 19904</strain>
    </source>
</reference>